<dbReference type="InterPro" id="IPR050638">
    <property type="entry name" value="AA-Vitamin_Transporters"/>
</dbReference>
<evidence type="ECO:0000313" key="8">
    <source>
        <dbReference type="Proteomes" id="UP000216409"/>
    </source>
</evidence>
<keyword evidence="2 5" id="KW-0812">Transmembrane</keyword>
<comment type="subcellular location">
    <subcellularLocation>
        <location evidence="1">Membrane</location>
        <topology evidence="1">Multi-pass membrane protein</topology>
    </subcellularLocation>
</comment>
<dbReference type="EMBL" id="NHOW01000049">
    <property type="protein sequence ID" value="OYR62897.1"/>
    <property type="molecule type" value="Genomic_DNA"/>
</dbReference>
<protein>
    <submittedName>
        <fullName evidence="7">Multidrug DMT transporter permease</fullName>
    </submittedName>
</protein>
<dbReference type="GO" id="GO:0016020">
    <property type="term" value="C:membrane"/>
    <property type="evidence" value="ECO:0007669"/>
    <property type="project" value="UniProtKB-SubCell"/>
</dbReference>
<evidence type="ECO:0000313" key="7">
    <source>
        <dbReference type="EMBL" id="OYR62897.1"/>
    </source>
</evidence>
<name>A0A256J3J4_HALEZ</name>
<reference evidence="7 8" key="1">
    <citation type="journal article" date="2014" name="Front. Microbiol.">
        <title>Population and genomic analysis of the genus Halorubrum.</title>
        <authorList>
            <person name="Fullmer M.S."/>
            <person name="Soucy S.M."/>
            <person name="Swithers K.S."/>
            <person name="Makkay A.M."/>
            <person name="Wheeler R."/>
            <person name="Ventosa A."/>
            <person name="Gogarten J.P."/>
            <person name="Papke R.T."/>
        </authorList>
    </citation>
    <scope>NUCLEOTIDE SEQUENCE [LARGE SCALE GENOMIC DNA]</scope>
    <source>
        <strain evidence="7 8">LD3</strain>
    </source>
</reference>
<feature type="transmembrane region" description="Helical" evidence="5">
    <location>
        <begin position="280"/>
        <end position="297"/>
    </location>
</feature>
<sequence length="324" mass="33594">MRVRSTFRFHVPAGVAIIGLGLLWGAGFPAIDIVVSQLPPLGAAGIRYAVSGCIVLGYARLTTDRLRPETTRELLSIGIVGGFMFGGYQAGLYLGTQYITGAVASVVTTMSPVVAALVAVPILGESRGLPDVIGFCLGISGVVVLSQPSVGTTSLSSTALGVGLVFLGTVLFAVGSVTIQLFDEGLPMEALQGWAMLVGATLLFCGSFLRGESIPDVQSLSPVAVVSLVYITLVAGAGGYLLYFRLVREVGATETTLVAYLEPVAATVVSVLFLGRTISMTTVVGFVAVAAGFTLVSRSTMRQAIVSLRETGSSTHTDHEVRSD</sequence>
<dbReference type="Pfam" id="PF00892">
    <property type="entry name" value="EamA"/>
    <property type="match status" value="2"/>
</dbReference>
<organism evidence="7 8">
    <name type="scientific">Halorubrum ezzemoulense</name>
    <name type="common">Halorubrum chaoviator</name>
    <dbReference type="NCBI Taxonomy" id="337243"/>
    <lineage>
        <taxon>Archaea</taxon>
        <taxon>Methanobacteriati</taxon>
        <taxon>Methanobacteriota</taxon>
        <taxon>Stenosarchaea group</taxon>
        <taxon>Halobacteria</taxon>
        <taxon>Halobacteriales</taxon>
        <taxon>Haloferacaceae</taxon>
        <taxon>Halorubrum</taxon>
    </lineage>
</organism>
<dbReference type="Proteomes" id="UP000216409">
    <property type="component" value="Unassembled WGS sequence"/>
</dbReference>
<dbReference type="AlphaFoldDB" id="A0A256J3J4"/>
<feature type="transmembrane region" description="Helical" evidence="5">
    <location>
        <begin position="98"/>
        <end position="120"/>
    </location>
</feature>
<keyword evidence="3 5" id="KW-1133">Transmembrane helix</keyword>
<dbReference type="PANTHER" id="PTHR32322">
    <property type="entry name" value="INNER MEMBRANE TRANSPORTER"/>
    <property type="match status" value="1"/>
</dbReference>
<feature type="transmembrane region" description="Helical" evidence="5">
    <location>
        <begin position="223"/>
        <end position="243"/>
    </location>
</feature>
<evidence type="ECO:0000256" key="1">
    <source>
        <dbReference type="ARBA" id="ARBA00004141"/>
    </source>
</evidence>
<evidence type="ECO:0000256" key="4">
    <source>
        <dbReference type="ARBA" id="ARBA00023136"/>
    </source>
</evidence>
<evidence type="ECO:0000256" key="2">
    <source>
        <dbReference type="ARBA" id="ARBA00022692"/>
    </source>
</evidence>
<feature type="domain" description="EamA" evidence="6">
    <location>
        <begin position="160"/>
        <end position="297"/>
    </location>
</feature>
<feature type="transmembrane region" description="Helical" evidence="5">
    <location>
        <begin position="41"/>
        <end position="61"/>
    </location>
</feature>
<dbReference type="PANTHER" id="PTHR32322:SF2">
    <property type="entry name" value="EAMA DOMAIN-CONTAINING PROTEIN"/>
    <property type="match status" value="1"/>
</dbReference>
<feature type="transmembrane region" description="Helical" evidence="5">
    <location>
        <begin position="162"/>
        <end position="182"/>
    </location>
</feature>
<proteinExistence type="predicted"/>
<dbReference type="InterPro" id="IPR037185">
    <property type="entry name" value="EmrE-like"/>
</dbReference>
<feature type="transmembrane region" description="Helical" evidence="5">
    <location>
        <begin position="194"/>
        <end position="211"/>
    </location>
</feature>
<dbReference type="SUPFAM" id="SSF103481">
    <property type="entry name" value="Multidrug resistance efflux transporter EmrE"/>
    <property type="match status" value="2"/>
</dbReference>
<feature type="transmembrane region" description="Helical" evidence="5">
    <location>
        <begin position="12"/>
        <end position="35"/>
    </location>
</feature>
<evidence type="ECO:0000259" key="6">
    <source>
        <dbReference type="Pfam" id="PF00892"/>
    </source>
</evidence>
<evidence type="ECO:0000256" key="3">
    <source>
        <dbReference type="ARBA" id="ARBA00022989"/>
    </source>
</evidence>
<feature type="transmembrane region" description="Helical" evidence="5">
    <location>
        <begin position="73"/>
        <end position="92"/>
    </location>
</feature>
<gene>
    <name evidence="7" type="ORF">DJ83_04110</name>
</gene>
<dbReference type="InterPro" id="IPR000620">
    <property type="entry name" value="EamA_dom"/>
</dbReference>
<keyword evidence="4 5" id="KW-0472">Membrane</keyword>
<comment type="caution">
    <text evidence="7">The sequence shown here is derived from an EMBL/GenBank/DDBJ whole genome shotgun (WGS) entry which is preliminary data.</text>
</comment>
<feature type="transmembrane region" description="Helical" evidence="5">
    <location>
        <begin position="255"/>
        <end position="274"/>
    </location>
</feature>
<evidence type="ECO:0000256" key="5">
    <source>
        <dbReference type="SAM" id="Phobius"/>
    </source>
</evidence>
<accession>A0A256J3J4</accession>
<feature type="domain" description="EamA" evidence="6">
    <location>
        <begin position="16"/>
        <end position="146"/>
    </location>
</feature>
<feature type="transmembrane region" description="Helical" evidence="5">
    <location>
        <begin position="132"/>
        <end position="150"/>
    </location>
</feature>